<keyword evidence="5" id="KW-0560">Oxidoreductase</keyword>
<evidence type="ECO:0000313" key="11">
    <source>
        <dbReference type="Proteomes" id="UP000192707"/>
    </source>
</evidence>
<reference evidence="10 11" key="1">
    <citation type="submission" date="2016-12" db="EMBL/GenBank/DDBJ databases">
        <title>The new phylogeny of genus Mycobacterium.</title>
        <authorList>
            <person name="Tortoli E."/>
            <person name="Trovato A."/>
            <person name="Cirillo D.M."/>
        </authorList>
    </citation>
    <scope>NUCLEOTIDE SEQUENCE [LARGE SCALE GENOMIC DNA]</scope>
    <source>
        <strain evidence="10 11">DSM 45069</strain>
    </source>
</reference>
<dbReference type="OrthoDB" id="502624at2"/>
<dbReference type="GO" id="GO:0051537">
    <property type="term" value="F:2 iron, 2 sulfur cluster binding"/>
    <property type="evidence" value="ECO:0007669"/>
    <property type="project" value="UniProtKB-KW"/>
</dbReference>
<dbReference type="EMBL" id="MVHG01000024">
    <property type="protein sequence ID" value="ORA15173.1"/>
    <property type="molecule type" value="Genomic_DNA"/>
</dbReference>
<dbReference type="PRINTS" id="PR00409">
    <property type="entry name" value="PHDIOXRDTASE"/>
</dbReference>
<proteinExistence type="predicted"/>
<dbReference type="CDD" id="cd00207">
    <property type="entry name" value="fer2"/>
    <property type="match status" value="1"/>
</dbReference>
<feature type="domain" description="2Fe-2S ferredoxin-type" evidence="8">
    <location>
        <begin position="226"/>
        <end position="314"/>
    </location>
</feature>
<gene>
    <name evidence="10" type="ORF">BST14_12250</name>
</gene>
<feature type="domain" description="FAD-binding FR-type" evidence="9">
    <location>
        <begin position="1"/>
        <end position="103"/>
    </location>
</feature>
<keyword evidence="6" id="KW-0408">Iron</keyword>
<dbReference type="InterPro" id="IPR039261">
    <property type="entry name" value="FNR_nucleotide-bd"/>
</dbReference>
<dbReference type="Gene3D" id="2.40.30.10">
    <property type="entry name" value="Translation factors"/>
    <property type="match status" value="1"/>
</dbReference>
<dbReference type="RefSeq" id="WP_083064735.1">
    <property type="nucleotide sequence ID" value="NZ_MVHG01000024.1"/>
</dbReference>
<dbReference type="SUPFAM" id="SSF63380">
    <property type="entry name" value="Riboflavin synthase domain-like"/>
    <property type="match status" value="1"/>
</dbReference>
<evidence type="ECO:0000313" key="10">
    <source>
        <dbReference type="EMBL" id="ORA15173.1"/>
    </source>
</evidence>
<name>A0A1W9ZHY4_MYCAI</name>
<evidence type="ECO:0000256" key="6">
    <source>
        <dbReference type="ARBA" id="ARBA00023004"/>
    </source>
</evidence>
<dbReference type="SUPFAM" id="SSF52343">
    <property type="entry name" value="Ferredoxin reductase-like, C-terminal NADP-linked domain"/>
    <property type="match status" value="1"/>
</dbReference>
<evidence type="ECO:0000256" key="5">
    <source>
        <dbReference type="ARBA" id="ARBA00023002"/>
    </source>
</evidence>
<comment type="caution">
    <text evidence="10">The sequence shown here is derived from an EMBL/GenBank/DDBJ whole genome shotgun (WGS) entry which is preliminary data.</text>
</comment>
<dbReference type="InterPro" id="IPR001041">
    <property type="entry name" value="2Fe-2S_ferredoxin-type"/>
</dbReference>
<dbReference type="Pfam" id="PF00175">
    <property type="entry name" value="NAD_binding_1"/>
    <property type="match status" value="1"/>
</dbReference>
<evidence type="ECO:0000259" key="9">
    <source>
        <dbReference type="PROSITE" id="PS51384"/>
    </source>
</evidence>
<dbReference type="GO" id="GO:0046872">
    <property type="term" value="F:metal ion binding"/>
    <property type="evidence" value="ECO:0007669"/>
    <property type="project" value="UniProtKB-KW"/>
</dbReference>
<keyword evidence="7" id="KW-0411">Iron-sulfur</keyword>
<dbReference type="Pfam" id="PF00111">
    <property type="entry name" value="Fer2"/>
    <property type="match status" value="1"/>
</dbReference>
<keyword evidence="3" id="KW-0001">2Fe-2S</keyword>
<dbReference type="InterPro" id="IPR017938">
    <property type="entry name" value="Riboflavin_synthase-like_b-brl"/>
</dbReference>
<dbReference type="GO" id="GO:0016491">
    <property type="term" value="F:oxidoreductase activity"/>
    <property type="evidence" value="ECO:0007669"/>
    <property type="project" value="UniProtKB-KW"/>
</dbReference>
<protein>
    <submittedName>
        <fullName evidence="10">Oxidoreductase</fullName>
    </submittedName>
</protein>
<dbReference type="PANTHER" id="PTHR47354:SF1">
    <property type="entry name" value="CARNITINE MONOOXYGENASE REDUCTASE SUBUNIT"/>
    <property type="match status" value="1"/>
</dbReference>
<evidence type="ECO:0000256" key="1">
    <source>
        <dbReference type="ARBA" id="ARBA00001974"/>
    </source>
</evidence>
<evidence type="ECO:0000256" key="7">
    <source>
        <dbReference type="ARBA" id="ARBA00023014"/>
    </source>
</evidence>
<dbReference type="Gene3D" id="3.40.50.80">
    <property type="entry name" value="Nucleotide-binding domain of ferredoxin-NADP reductase (FNR) module"/>
    <property type="match status" value="1"/>
</dbReference>
<dbReference type="CDD" id="cd06185">
    <property type="entry name" value="PDR_like"/>
    <property type="match status" value="1"/>
</dbReference>
<accession>A0A1W9ZHY4</accession>
<dbReference type="PROSITE" id="PS00197">
    <property type="entry name" value="2FE2S_FER_1"/>
    <property type="match status" value="1"/>
</dbReference>
<dbReference type="SUPFAM" id="SSF54292">
    <property type="entry name" value="2Fe-2S ferredoxin-like"/>
    <property type="match status" value="1"/>
</dbReference>
<organism evidence="10 11">
    <name type="scientific">Mycobacterium arosiense ATCC BAA-1401 = DSM 45069</name>
    <dbReference type="NCBI Taxonomy" id="1265311"/>
    <lineage>
        <taxon>Bacteria</taxon>
        <taxon>Bacillati</taxon>
        <taxon>Actinomycetota</taxon>
        <taxon>Actinomycetes</taxon>
        <taxon>Mycobacteriales</taxon>
        <taxon>Mycobacteriaceae</taxon>
        <taxon>Mycobacterium</taxon>
        <taxon>Mycobacterium avium complex (MAC)</taxon>
    </lineage>
</organism>
<dbReference type="InterPro" id="IPR001433">
    <property type="entry name" value="OxRdtase_FAD/NAD-bd"/>
</dbReference>
<sequence>MDEFEVVVAERKDAAAGVVTLLLQNPNGSDLPTWAPGAHIDVVLTAELIRQYSLCGDPSDRRTWRIAVLLEPDGRGGSSYVHTQIRAGDKLCIRGPRNNFALEPSPRYRFIAGGIGITPILPMIAAVENAGADWTLHFGGRTRQSMAFLDELTKNGQGVVVHPQDSLGYLNLDSAIGDPTPDTLIYCCGPSSLITAVEERCRAWPEGALHVERFQADPSPTAGEAQQFFIEIGSTGERFSVPADRSALSVLRENGIDVLSSCEEGVCGTCETRVISGAIDHRDSLLTDEEKDENSTMMVCVSRAASGETVVLDL</sequence>
<keyword evidence="4" id="KW-0479">Metal-binding</keyword>
<dbReference type="InterPro" id="IPR036010">
    <property type="entry name" value="2Fe-2S_ferredoxin-like_sf"/>
</dbReference>
<dbReference type="PANTHER" id="PTHR47354">
    <property type="entry name" value="NADH OXIDOREDUCTASE HCR"/>
    <property type="match status" value="1"/>
</dbReference>
<dbReference type="InterPro" id="IPR006058">
    <property type="entry name" value="2Fe2S_fd_BS"/>
</dbReference>
<evidence type="ECO:0000256" key="2">
    <source>
        <dbReference type="ARBA" id="ARBA00022630"/>
    </source>
</evidence>
<dbReference type="InterPro" id="IPR017927">
    <property type="entry name" value="FAD-bd_FR_type"/>
</dbReference>
<dbReference type="InterPro" id="IPR012675">
    <property type="entry name" value="Beta-grasp_dom_sf"/>
</dbReference>
<evidence type="ECO:0000259" key="8">
    <source>
        <dbReference type="PROSITE" id="PS51085"/>
    </source>
</evidence>
<comment type="cofactor">
    <cofactor evidence="1">
        <name>FAD</name>
        <dbReference type="ChEBI" id="CHEBI:57692"/>
    </cofactor>
</comment>
<dbReference type="PROSITE" id="PS51085">
    <property type="entry name" value="2FE2S_FER_2"/>
    <property type="match status" value="1"/>
</dbReference>
<dbReference type="Proteomes" id="UP000192707">
    <property type="component" value="Unassembled WGS sequence"/>
</dbReference>
<dbReference type="AlphaFoldDB" id="A0A1W9ZHY4"/>
<dbReference type="InterPro" id="IPR050415">
    <property type="entry name" value="MRET"/>
</dbReference>
<keyword evidence="11" id="KW-1185">Reference proteome</keyword>
<evidence type="ECO:0000256" key="4">
    <source>
        <dbReference type="ARBA" id="ARBA00022723"/>
    </source>
</evidence>
<evidence type="ECO:0000256" key="3">
    <source>
        <dbReference type="ARBA" id="ARBA00022714"/>
    </source>
</evidence>
<dbReference type="Gene3D" id="3.10.20.30">
    <property type="match status" value="1"/>
</dbReference>
<dbReference type="PROSITE" id="PS51384">
    <property type="entry name" value="FAD_FR"/>
    <property type="match status" value="1"/>
</dbReference>
<keyword evidence="2" id="KW-0285">Flavoprotein</keyword>